<dbReference type="HOGENOM" id="CLU_018628_0_1_1"/>
<accession>A0A0D1YPM0</accession>
<dbReference type="PROSITE" id="PS51719">
    <property type="entry name" value="G_SEPTIN"/>
    <property type="match status" value="1"/>
</dbReference>
<dbReference type="SUPFAM" id="SSF52540">
    <property type="entry name" value="P-loop containing nucleoside triphosphate hydrolases"/>
    <property type="match status" value="1"/>
</dbReference>
<sequence length="824" mass="89468">MRPTPAANEAAFPPRSRKSSLVSDRRPSLSSVQPTSFFLAREEDIFGPPRKPSSRRSSASNKSDGGTSLEASGPRLGSDGKTGPPDSMYGVQSLEEALGQAFGQDDIEDEEEKETVGAAGLLRRKRGNEAADRMSVTEDGKQHTSPQHHLPAATTAAATRSSRANTISQPLTPLQLESPIPESAMPSTPKSGSFRSLALSEEDDEAASQAITSAGEEEDGDDGEDEAGGGAEEMQHSQASAPQLVMPSLSMPSRRPFTERGKQMGRLKIAVAGASGVGKTSLIRAIVRQCEDIVHLDPIATPTPNVQTPRAGEKRSRKHRSSATTQITEIQASTKAYPLWWSDIEDSRVLLRRRKSMTETVLERNVCFIDTPGIETSSKMPVEKHALVEYLETLFQKNVAMTEMSSADLLGVLSGAGGVQVDVVLYICEPAESISQRDFEYMGRLAQFTSVIPIISKADASPETELSRRKNAVAQELLRCNINAGVLNKPRPEKTVDSTEQTDVLPEEAPLLSTEVSSSVPSAPFLVSCLPGSDDGEMDASLLMSPSYSPPLVPSELQALVAMLFDPETMAKLRHISARKFLQWRERLGLDGDARSSADSSILGPAVGATGLGIRDHLALARNGHQRRTGSPGGALITRSHTSPFNLSSTSIGSGLPDYTRARIRDHILREERLAQIQLAKWASDLQKNARREREEYARLVEGERARWLLERVGEEIAMGRISSVNEGDYSGETRSLTMRRRERKRLRDGGMELPSWARSSDVGGMMDPSDPLGLCLIGDGVRTTGNVVLKVLGGGVLVGAVWLAICRAWGIDPEKWWHPSSWW</sequence>
<comment type="similarity">
    <text evidence="1">Belongs to the TRAFAC class TrmE-Era-EngA-EngB-Septin-like GTPase superfamily. Septin GTPase family.</text>
</comment>
<dbReference type="GO" id="GO:0005525">
    <property type="term" value="F:GTP binding"/>
    <property type="evidence" value="ECO:0007669"/>
    <property type="project" value="UniProtKB-KW"/>
</dbReference>
<dbReference type="AlphaFoldDB" id="A0A0D1YPM0"/>
<dbReference type="EMBL" id="KN847548">
    <property type="protein sequence ID" value="KIW02567.1"/>
    <property type="molecule type" value="Genomic_DNA"/>
</dbReference>
<protein>
    <recommendedName>
        <fullName evidence="3">Septin-type G domain-containing protein</fullName>
    </recommendedName>
</protein>
<dbReference type="VEuPathDB" id="FungiDB:PV09_06022"/>
<feature type="compositionally biased region" description="Basic and acidic residues" evidence="2">
    <location>
        <begin position="127"/>
        <end position="142"/>
    </location>
</feature>
<feature type="compositionally biased region" description="Low complexity" evidence="2">
    <location>
        <begin position="152"/>
        <end position="164"/>
    </location>
</feature>
<feature type="compositionally biased region" description="Polar residues" evidence="2">
    <location>
        <begin position="185"/>
        <end position="194"/>
    </location>
</feature>
<dbReference type="InterPro" id="IPR027417">
    <property type="entry name" value="P-loop_NTPase"/>
</dbReference>
<proteinExistence type="inferred from homology"/>
<feature type="domain" description="Septin-type G" evidence="3">
    <location>
        <begin position="263"/>
        <end position="591"/>
    </location>
</feature>
<evidence type="ECO:0000313" key="4">
    <source>
        <dbReference type="EMBL" id="KIW02567.1"/>
    </source>
</evidence>
<evidence type="ECO:0000259" key="3">
    <source>
        <dbReference type="PROSITE" id="PS51719"/>
    </source>
</evidence>
<keyword evidence="1" id="KW-0342">GTP-binding</keyword>
<organism evidence="4 5">
    <name type="scientific">Verruconis gallopava</name>
    <dbReference type="NCBI Taxonomy" id="253628"/>
    <lineage>
        <taxon>Eukaryota</taxon>
        <taxon>Fungi</taxon>
        <taxon>Dikarya</taxon>
        <taxon>Ascomycota</taxon>
        <taxon>Pezizomycotina</taxon>
        <taxon>Dothideomycetes</taxon>
        <taxon>Pleosporomycetidae</taxon>
        <taxon>Venturiales</taxon>
        <taxon>Sympoventuriaceae</taxon>
        <taxon>Verruconis</taxon>
    </lineage>
</organism>
<evidence type="ECO:0000313" key="5">
    <source>
        <dbReference type="Proteomes" id="UP000053259"/>
    </source>
</evidence>
<dbReference type="STRING" id="253628.A0A0D1YPM0"/>
<evidence type="ECO:0000256" key="2">
    <source>
        <dbReference type="SAM" id="MobiDB-lite"/>
    </source>
</evidence>
<dbReference type="InterPro" id="IPR030379">
    <property type="entry name" value="G_SEPTIN_dom"/>
</dbReference>
<keyword evidence="1" id="KW-0547">Nucleotide-binding</keyword>
<dbReference type="RefSeq" id="XP_016212436.1">
    <property type="nucleotide sequence ID" value="XM_016359600.1"/>
</dbReference>
<feature type="region of interest" description="Disordered" evidence="2">
    <location>
        <begin position="301"/>
        <end position="326"/>
    </location>
</feature>
<dbReference type="PANTHER" id="PTHR18884">
    <property type="entry name" value="SEPTIN"/>
    <property type="match status" value="1"/>
</dbReference>
<dbReference type="OrthoDB" id="4150765at2759"/>
<dbReference type="InParanoid" id="A0A0D1YPM0"/>
<feature type="region of interest" description="Disordered" evidence="2">
    <location>
        <begin position="1"/>
        <end position="250"/>
    </location>
</feature>
<dbReference type="Gene3D" id="3.40.50.300">
    <property type="entry name" value="P-loop containing nucleotide triphosphate hydrolases"/>
    <property type="match status" value="1"/>
</dbReference>
<evidence type="ECO:0000256" key="1">
    <source>
        <dbReference type="RuleBase" id="RU004560"/>
    </source>
</evidence>
<feature type="compositionally biased region" description="Acidic residues" evidence="2">
    <location>
        <begin position="215"/>
        <end position="227"/>
    </location>
</feature>
<dbReference type="Proteomes" id="UP000053259">
    <property type="component" value="Unassembled WGS sequence"/>
</dbReference>
<name>A0A0D1YPM0_9PEZI</name>
<reference evidence="4 5" key="1">
    <citation type="submission" date="2015-01" db="EMBL/GenBank/DDBJ databases">
        <title>The Genome Sequence of Ochroconis gallopava CBS43764.</title>
        <authorList>
            <consortium name="The Broad Institute Genomics Platform"/>
            <person name="Cuomo C."/>
            <person name="de Hoog S."/>
            <person name="Gorbushina A."/>
            <person name="Stielow B."/>
            <person name="Teixiera M."/>
            <person name="Abouelleil A."/>
            <person name="Chapman S.B."/>
            <person name="Priest M."/>
            <person name="Young S.K."/>
            <person name="Wortman J."/>
            <person name="Nusbaum C."/>
            <person name="Birren B."/>
        </authorList>
    </citation>
    <scope>NUCLEOTIDE SEQUENCE [LARGE SCALE GENOMIC DNA]</scope>
    <source>
        <strain evidence="4 5">CBS 43764</strain>
    </source>
</reference>
<gene>
    <name evidence="4" type="ORF">PV09_06022</name>
</gene>
<keyword evidence="5" id="KW-1185">Reference proteome</keyword>
<dbReference type="GeneID" id="27313995"/>
<dbReference type="Pfam" id="PF00735">
    <property type="entry name" value="Septin"/>
    <property type="match status" value="1"/>
</dbReference>